<dbReference type="GeneID" id="33314141"/>
<dbReference type="Proteomes" id="UP000197679">
    <property type="component" value="Chromosome"/>
</dbReference>
<dbReference type="AlphaFoldDB" id="A0A218NN57"/>
<reference evidence="3 4" key="1">
    <citation type="journal article" date="2017" name="Nat. Commun.">
        <title>'ARMAN' archaea depend on association with euryarchaeal host in culture and in situ.</title>
        <authorList>
            <person name="Golyshina O."/>
            <person name="Toshchakov S."/>
            <person name="Makarova K."/>
            <person name="Gavrilov S."/>
            <person name="Korzhenkov A."/>
            <person name="La Cono V."/>
            <person name="Arcadi E."/>
            <person name="Nechitaylo T."/>
            <person name="Ferrer M."/>
            <person name="Kublanov I."/>
            <person name="Wolf Y."/>
            <person name="Yakimov M."/>
            <person name="Golyshin P."/>
            <person name="Slesarev A."/>
            <person name="Kozyavkin S."/>
        </authorList>
    </citation>
    <scope>NUCLEOTIDE SEQUENCE [LARGE SCALE GENOMIC DNA]</scope>
    <source>
        <strain evidence="3 4">Mia14</strain>
    </source>
</reference>
<feature type="domain" description="AAA" evidence="1">
    <location>
        <begin position="44"/>
        <end position="170"/>
    </location>
</feature>
<evidence type="ECO:0000259" key="2">
    <source>
        <dbReference type="Pfam" id="PF13635"/>
    </source>
</evidence>
<dbReference type="OrthoDB" id="371918at2157"/>
<dbReference type="EMBL" id="CP019964">
    <property type="protein sequence ID" value="ASI13892.1"/>
    <property type="molecule type" value="Genomic_DNA"/>
</dbReference>
<dbReference type="KEGG" id="marh:Mia14_0586"/>
<dbReference type="Pfam" id="PF13173">
    <property type="entry name" value="AAA_14"/>
    <property type="match status" value="1"/>
</dbReference>
<dbReference type="SUPFAM" id="SSF52540">
    <property type="entry name" value="P-loop containing nucleoside triphosphate hydrolases"/>
    <property type="match status" value="1"/>
</dbReference>
<protein>
    <submittedName>
        <fullName evidence="3">AAA+ superfamily ATPase</fullName>
    </submittedName>
</protein>
<dbReference type="PANTHER" id="PTHR33295:SF18">
    <property type="entry name" value="AAA+ ATPASE DOMAIN-CONTAINING PROTEIN"/>
    <property type="match status" value="1"/>
</dbReference>
<name>A0A218NN57_9ARCH</name>
<gene>
    <name evidence="3" type="ORF">Mia14_0586</name>
</gene>
<dbReference type="Pfam" id="PF13635">
    <property type="entry name" value="DUF4143"/>
    <property type="match status" value="1"/>
</dbReference>
<evidence type="ECO:0000313" key="4">
    <source>
        <dbReference type="Proteomes" id="UP000197679"/>
    </source>
</evidence>
<organism evidence="3 4">
    <name type="scientific">Candidatus Mancarchaeum acidiphilum</name>
    <dbReference type="NCBI Taxonomy" id="1920749"/>
    <lineage>
        <taxon>Archaea</taxon>
        <taxon>Candidatus Micrarchaeota</taxon>
        <taxon>Candidatus Mancarchaeum</taxon>
    </lineage>
</organism>
<dbReference type="InterPro" id="IPR027417">
    <property type="entry name" value="P-loop_NTPase"/>
</dbReference>
<evidence type="ECO:0000259" key="1">
    <source>
        <dbReference type="Pfam" id="PF13173"/>
    </source>
</evidence>
<dbReference type="InterPro" id="IPR025420">
    <property type="entry name" value="DUF4143"/>
</dbReference>
<accession>A0A218NN57</accession>
<proteinExistence type="predicted"/>
<feature type="domain" description="DUF4143" evidence="2">
    <location>
        <begin position="260"/>
        <end position="390"/>
    </location>
</feature>
<dbReference type="InterPro" id="IPR041682">
    <property type="entry name" value="AAA_14"/>
</dbReference>
<evidence type="ECO:0000313" key="3">
    <source>
        <dbReference type="EMBL" id="ASI13892.1"/>
    </source>
</evidence>
<dbReference type="PANTHER" id="PTHR33295">
    <property type="entry name" value="ATPASE"/>
    <property type="match status" value="1"/>
</dbReference>
<dbReference type="RefSeq" id="WP_088820167.1">
    <property type="nucleotide sequence ID" value="NZ_CP019964.1"/>
</dbReference>
<sequence length="443" mass="50750">MDLSRIANQNPWWNDRSAIEKDEKVKTVLDTKGRIDVQLKEENQVLVGPRQLGKTTALKYDIYKKITKEHTDPKHLMYYSFDTSRNFEDISEVMSAFVNATSGKSFLYLDEVSFVDGWQRAVKSFLDSKESSNSILYITGSSSINLKKELMPGRDIKFIEFMPLSFREFLISFGSESLKQFLGKNKATDLKSAIELAERSMAYFEEIGSLFKIYLNTGGYPDAIFDYMTNGYVRDSIYDIHWNAFVSDISKAGKSIEIATAVVYGLVESYSSKVNLSRIAQMQGIKSHVTVREYLEMLDDLFTIKSIFPIAEKKYVFRKDRKVYFDDPFLYNLFAKKLNIIGKNAESKKVEGVIFNSLYRFANKGKQISEPKVKVGFYSGKKEVDFVVNGFGFEAKWQNDVSHRDFPNIDIRNKILLSKGTFKIDNDVDKAKILPASLFLATL</sequence>
<keyword evidence="4" id="KW-1185">Reference proteome</keyword>